<evidence type="ECO:0000313" key="2">
    <source>
        <dbReference type="EMBL" id="RZC74238.1"/>
    </source>
</evidence>
<dbReference type="Gramene" id="RZC74238">
    <property type="protein sequence ID" value="RZC74238"/>
    <property type="gene ID" value="C5167_049708"/>
</dbReference>
<accession>A0A4Y7KQ32</accession>
<dbReference type="EMBL" id="CM010722">
    <property type="protein sequence ID" value="RZC74238.1"/>
    <property type="molecule type" value="Genomic_DNA"/>
</dbReference>
<feature type="compositionally biased region" description="Low complexity" evidence="1">
    <location>
        <begin position="11"/>
        <end position="24"/>
    </location>
</feature>
<name>A0A4Y7KQ32_PAPSO</name>
<protein>
    <submittedName>
        <fullName evidence="2">Uncharacterized protein</fullName>
    </submittedName>
</protein>
<dbReference type="PANTHER" id="PTHR34287">
    <property type="entry name" value="OS06G0551500 PROTEIN-RELATED"/>
    <property type="match status" value="1"/>
</dbReference>
<keyword evidence="3" id="KW-1185">Reference proteome</keyword>
<evidence type="ECO:0000313" key="3">
    <source>
        <dbReference type="Proteomes" id="UP000316621"/>
    </source>
</evidence>
<feature type="region of interest" description="Disordered" evidence="1">
    <location>
        <begin position="132"/>
        <end position="171"/>
    </location>
</feature>
<proteinExistence type="predicted"/>
<gene>
    <name evidence="2" type="ORF">C5167_049708</name>
</gene>
<dbReference type="AlphaFoldDB" id="A0A4Y7KQ32"/>
<dbReference type="Proteomes" id="UP000316621">
    <property type="component" value="Chromosome 8"/>
</dbReference>
<organism evidence="2 3">
    <name type="scientific">Papaver somniferum</name>
    <name type="common">Opium poppy</name>
    <dbReference type="NCBI Taxonomy" id="3469"/>
    <lineage>
        <taxon>Eukaryota</taxon>
        <taxon>Viridiplantae</taxon>
        <taxon>Streptophyta</taxon>
        <taxon>Embryophyta</taxon>
        <taxon>Tracheophyta</taxon>
        <taxon>Spermatophyta</taxon>
        <taxon>Magnoliopsida</taxon>
        <taxon>Ranunculales</taxon>
        <taxon>Papaveraceae</taxon>
        <taxon>Papaveroideae</taxon>
        <taxon>Papaver</taxon>
    </lineage>
</organism>
<reference evidence="2 3" key="1">
    <citation type="journal article" date="2018" name="Science">
        <title>The opium poppy genome and morphinan production.</title>
        <authorList>
            <person name="Guo L."/>
            <person name="Winzer T."/>
            <person name="Yang X."/>
            <person name="Li Y."/>
            <person name="Ning Z."/>
            <person name="He Z."/>
            <person name="Teodor R."/>
            <person name="Lu Y."/>
            <person name="Bowser T.A."/>
            <person name="Graham I.A."/>
            <person name="Ye K."/>
        </authorList>
    </citation>
    <scope>NUCLEOTIDE SEQUENCE [LARGE SCALE GENOMIC DNA]</scope>
    <source>
        <strain evidence="3">cv. HN1</strain>
        <tissue evidence="2">Leaves</tissue>
    </source>
</reference>
<dbReference type="PANTHER" id="PTHR34287:SF2">
    <property type="match status" value="1"/>
</dbReference>
<feature type="compositionally biased region" description="Polar residues" evidence="1">
    <location>
        <begin position="1"/>
        <end position="10"/>
    </location>
</feature>
<feature type="compositionally biased region" description="Low complexity" evidence="1">
    <location>
        <begin position="144"/>
        <end position="167"/>
    </location>
</feature>
<feature type="region of interest" description="Disordered" evidence="1">
    <location>
        <begin position="1"/>
        <end position="24"/>
    </location>
</feature>
<sequence length="248" mass="27687">MSSQSKQNLQPSLLCPTCSPSSSTPSCRIVQFVTKTVSDQLLGKFCDDLSHFDYECSGLWSPPVERDVYLGSNDRICTPDEIITKLKSIVNSLTNPSVSSTSPHLYLYWHDIFYLIQLFKFETSTTVKHSMSNISEQTSPSPSPYSSSSPFPSSISSSSSPSSSSTSRIQLVSKPKSDKLLSKFTDLTGFEFDYQQSGLWSPPLRRNVFLNSAGYVCTDEEVFTKLGRISKPKRAKRSRLCLIHCMGW</sequence>
<evidence type="ECO:0000256" key="1">
    <source>
        <dbReference type="SAM" id="MobiDB-lite"/>
    </source>
</evidence>